<dbReference type="PANTHER" id="PTHR13748:SF62">
    <property type="entry name" value="COBW DOMAIN-CONTAINING PROTEIN"/>
    <property type="match status" value="1"/>
</dbReference>
<dbReference type="InterPro" id="IPR003495">
    <property type="entry name" value="CobW/HypB/UreG_nucleotide-bd"/>
</dbReference>
<organism evidence="2 3">
    <name type="scientific">Emiliania huxleyi (strain CCMP1516)</name>
    <dbReference type="NCBI Taxonomy" id="280463"/>
    <lineage>
        <taxon>Eukaryota</taxon>
        <taxon>Haptista</taxon>
        <taxon>Haptophyta</taxon>
        <taxon>Prymnesiophyceae</taxon>
        <taxon>Isochrysidales</taxon>
        <taxon>Noelaerhabdaceae</taxon>
        <taxon>Emiliania</taxon>
    </lineage>
</organism>
<dbReference type="AlphaFoldDB" id="A0A0D3KTI5"/>
<dbReference type="Proteomes" id="UP000013827">
    <property type="component" value="Unassembled WGS sequence"/>
</dbReference>
<evidence type="ECO:0000313" key="3">
    <source>
        <dbReference type="Proteomes" id="UP000013827"/>
    </source>
</evidence>
<dbReference type="PaxDb" id="2903-EOD39070"/>
<protein>
    <recommendedName>
        <fullName evidence="1">CobW/HypB/UreG nucleotide-binding domain-containing protein</fullName>
    </recommendedName>
</protein>
<proteinExistence type="predicted"/>
<accession>A0A0D3KTI5</accession>
<feature type="domain" description="CobW/HypB/UreG nucleotide-binding" evidence="1">
    <location>
        <begin position="13"/>
        <end position="62"/>
    </location>
</feature>
<evidence type="ECO:0000313" key="2">
    <source>
        <dbReference type="EnsemblProtists" id="EOD39070"/>
    </source>
</evidence>
<reference evidence="3" key="1">
    <citation type="journal article" date="2013" name="Nature">
        <title>Pan genome of the phytoplankton Emiliania underpins its global distribution.</title>
        <authorList>
            <person name="Read B.A."/>
            <person name="Kegel J."/>
            <person name="Klute M.J."/>
            <person name="Kuo A."/>
            <person name="Lefebvre S.C."/>
            <person name="Maumus F."/>
            <person name="Mayer C."/>
            <person name="Miller J."/>
            <person name="Monier A."/>
            <person name="Salamov A."/>
            <person name="Young J."/>
            <person name="Aguilar M."/>
            <person name="Claverie J.M."/>
            <person name="Frickenhaus S."/>
            <person name="Gonzalez K."/>
            <person name="Herman E.K."/>
            <person name="Lin Y.C."/>
            <person name="Napier J."/>
            <person name="Ogata H."/>
            <person name="Sarno A.F."/>
            <person name="Shmutz J."/>
            <person name="Schroeder D."/>
            <person name="de Vargas C."/>
            <person name="Verret F."/>
            <person name="von Dassow P."/>
            <person name="Valentin K."/>
            <person name="Van de Peer Y."/>
            <person name="Wheeler G."/>
            <person name="Dacks J.B."/>
            <person name="Delwiche C.F."/>
            <person name="Dyhrman S.T."/>
            <person name="Glockner G."/>
            <person name="John U."/>
            <person name="Richards T."/>
            <person name="Worden A.Z."/>
            <person name="Zhang X."/>
            <person name="Grigoriev I.V."/>
            <person name="Allen A.E."/>
            <person name="Bidle K."/>
            <person name="Borodovsky M."/>
            <person name="Bowler C."/>
            <person name="Brownlee C."/>
            <person name="Cock J.M."/>
            <person name="Elias M."/>
            <person name="Gladyshev V.N."/>
            <person name="Groth M."/>
            <person name="Guda C."/>
            <person name="Hadaegh A."/>
            <person name="Iglesias-Rodriguez M.D."/>
            <person name="Jenkins J."/>
            <person name="Jones B.M."/>
            <person name="Lawson T."/>
            <person name="Leese F."/>
            <person name="Lindquist E."/>
            <person name="Lobanov A."/>
            <person name="Lomsadze A."/>
            <person name="Malik S.B."/>
            <person name="Marsh M.E."/>
            <person name="Mackinder L."/>
            <person name="Mock T."/>
            <person name="Mueller-Roeber B."/>
            <person name="Pagarete A."/>
            <person name="Parker M."/>
            <person name="Probert I."/>
            <person name="Quesneville H."/>
            <person name="Raines C."/>
            <person name="Rensing S.A."/>
            <person name="Riano-Pachon D.M."/>
            <person name="Richier S."/>
            <person name="Rokitta S."/>
            <person name="Shiraiwa Y."/>
            <person name="Soanes D.M."/>
            <person name="van der Giezen M."/>
            <person name="Wahlund T.M."/>
            <person name="Williams B."/>
            <person name="Wilson W."/>
            <person name="Wolfe G."/>
            <person name="Wurch L.L."/>
        </authorList>
    </citation>
    <scope>NUCLEOTIDE SEQUENCE</scope>
</reference>
<dbReference type="GO" id="GO:0005737">
    <property type="term" value="C:cytoplasm"/>
    <property type="evidence" value="ECO:0007669"/>
    <property type="project" value="TreeGrafter"/>
</dbReference>
<reference evidence="2" key="2">
    <citation type="submission" date="2024-10" db="UniProtKB">
        <authorList>
            <consortium name="EnsemblProtists"/>
        </authorList>
    </citation>
    <scope>IDENTIFICATION</scope>
</reference>
<dbReference type="InterPro" id="IPR051316">
    <property type="entry name" value="Zinc-reg_GTPase_activator"/>
</dbReference>
<keyword evidence="3" id="KW-1185">Reference proteome</keyword>
<dbReference type="SUPFAM" id="SSF52540">
    <property type="entry name" value="P-loop containing nucleoside triphosphate hydrolases"/>
    <property type="match status" value="1"/>
</dbReference>
<dbReference type="STRING" id="2903.A0A0D3KTI5"/>
<name>A0A0D3KTI5_EMIH1</name>
<sequence length="64" mass="6751">MAASAEDNENLVPVTVLTGFLGSGKTTLLNHILTATHGKKIAVIENEFGDVGIDDELLQKNSKA</sequence>
<dbReference type="PANTHER" id="PTHR13748">
    <property type="entry name" value="COBW-RELATED"/>
    <property type="match status" value="1"/>
</dbReference>
<evidence type="ECO:0000259" key="1">
    <source>
        <dbReference type="Pfam" id="PF02492"/>
    </source>
</evidence>
<dbReference type="eggNOG" id="KOG2743">
    <property type="taxonomic scope" value="Eukaryota"/>
</dbReference>
<dbReference type="Pfam" id="PF02492">
    <property type="entry name" value="cobW"/>
    <property type="match status" value="1"/>
</dbReference>
<dbReference type="InterPro" id="IPR027417">
    <property type="entry name" value="P-loop_NTPase"/>
</dbReference>
<dbReference type="EnsemblProtists" id="EOD39070">
    <property type="protein sequence ID" value="EOD39070"/>
    <property type="gene ID" value="EMIHUDRAFT_223952"/>
</dbReference>
<dbReference type="Gene3D" id="3.40.50.300">
    <property type="entry name" value="P-loop containing nucleotide triphosphate hydrolases"/>
    <property type="match status" value="1"/>
</dbReference>